<accession>M5GB77</accession>
<dbReference type="RefSeq" id="XP_040630176.1">
    <property type="nucleotide sequence ID" value="XM_040768270.1"/>
</dbReference>
<dbReference type="STRING" id="1858805.M5GB77"/>
<dbReference type="HOGENOM" id="CLU_088627_0_0_1"/>
<organism evidence="3 4">
    <name type="scientific">Dacryopinax primogenitus (strain DJM 731)</name>
    <name type="common">Brown rot fungus</name>
    <dbReference type="NCBI Taxonomy" id="1858805"/>
    <lineage>
        <taxon>Eukaryota</taxon>
        <taxon>Fungi</taxon>
        <taxon>Dikarya</taxon>
        <taxon>Basidiomycota</taxon>
        <taxon>Agaricomycotina</taxon>
        <taxon>Dacrymycetes</taxon>
        <taxon>Dacrymycetales</taxon>
        <taxon>Dacrymycetaceae</taxon>
        <taxon>Dacryopinax</taxon>
    </lineage>
</organism>
<gene>
    <name evidence="3" type="ORF">DACRYDRAFT_106446</name>
</gene>
<dbReference type="GO" id="GO:0032153">
    <property type="term" value="C:cell division site"/>
    <property type="evidence" value="ECO:0007669"/>
    <property type="project" value="TreeGrafter"/>
</dbReference>
<feature type="transmembrane region" description="Helical" evidence="2">
    <location>
        <begin position="48"/>
        <end position="71"/>
    </location>
</feature>
<dbReference type="PANTHER" id="PTHR28013:SF4">
    <property type="entry name" value="MARVEL DOMAIN-CONTAINING PROTEIN"/>
    <property type="match status" value="1"/>
</dbReference>
<feature type="transmembrane region" description="Helical" evidence="2">
    <location>
        <begin position="180"/>
        <end position="202"/>
    </location>
</feature>
<keyword evidence="4" id="KW-1185">Reference proteome</keyword>
<dbReference type="InterPro" id="IPR009571">
    <property type="entry name" value="SUR7/Rim9-like_fungi"/>
</dbReference>
<sequence length="274" mass="30210">MGDRDMNDHGMNARGVNNRETNDGEMNHEMNDSPADSIEQPIDTMATVLWIPGIIFLFLALLLSILVTISVPPIHRFDITRVHFFDGLGSITNQPPDFSGEFRFGLWGYCFTIDTSAGFHCVTTGNGYSVTFVNQARVSETVGSSWTRGLAVHVVACIVTAIAFVLSFSERATERLVCSVFSLFATLFTLAAYACDIALLGWVRHQTDQLNISQSTYPGQAFWMTLVILIVLILATVTSCLGYQTVRKEGGDGGHRRRVPWQRSEKTGKPPPAV</sequence>
<dbReference type="Pfam" id="PF06687">
    <property type="entry name" value="SUR7"/>
    <property type="match status" value="1"/>
</dbReference>
<dbReference type="InterPro" id="IPR051380">
    <property type="entry name" value="pH-response_reg_palI/RIM9"/>
</dbReference>
<dbReference type="EMBL" id="JH795860">
    <property type="protein sequence ID" value="EJU03282.1"/>
    <property type="molecule type" value="Genomic_DNA"/>
</dbReference>
<dbReference type="AlphaFoldDB" id="M5GB77"/>
<keyword evidence="2" id="KW-0812">Transmembrane</keyword>
<feature type="region of interest" description="Disordered" evidence="1">
    <location>
        <begin position="1"/>
        <end position="36"/>
    </location>
</feature>
<feature type="compositionally biased region" description="Basic and acidic residues" evidence="1">
    <location>
        <begin position="20"/>
        <end position="31"/>
    </location>
</feature>
<dbReference type="OMA" id="AFCIDIA"/>
<dbReference type="GO" id="GO:0005886">
    <property type="term" value="C:plasma membrane"/>
    <property type="evidence" value="ECO:0007669"/>
    <property type="project" value="InterPro"/>
</dbReference>
<proteinExistence type="predicted"/>
<evidence type="ECO:0000256" key="2">
    <source>
        <dbReference type="SAM" id="Phobius"/>
    </source>
</evidence>
<name>M5GB77_DACPD</name>
<reference evidence="3 4" key="1">
    <citation type="journal article" date="2012" name="Science">
        <title>The Paleozoic origin of enzymatic lignin decomposition reconstructed from 31 fungal genomes.</title>
        <authorList>
            <person name="Floudas D."/>
            <person name="Binder M."/>
            <person name="Riley R."/>
            <person name="Barry K."/>
            <person name="Blanchette R.A."/>
            <person name="Henrissat B."/>
            <person name="Martinez A.T."/>
            <person name="Otillar R."/>
            <person name="Spatafora J.W."/>
            <person name="Yadav J.S."/>
            <person name="Aerts A."/>
            <person name="Benoit I."/>
            <person name="Boyd A."/>
            <person name="Carlson A."/>
            <person name="Copeland A."/>
            <person name="Coutinho P.M."/>
            <person name="de Vries R.P."/>
            <person name="Ferreira P."/>
            <person name="Findley K."/>
            <person name="Foster B."/>
            <person name="Gaskell J."/>
            <person name="Glotzer D."/>
            <person name="Gorecki P."/>
            <person name="Heitman J."/>
            <person name="Hesse C."/>
            <person name="Hori C."/>
            <person name="Igarashi K."/>
            <person name="Jurgens J.A."/>
            <person name="Kallen N."/>
            <person name="Kersten P."/>
            <person name="Kohler A."/>
            <person name="Kuees U."/>
            <person name="Kumar T.K.A."/>
            <person name="Kuo A."/>
            <person name="LaButti K."/>
            <person name="Larrondo L.F."/>
            <person name="Lindquist E."/>
            <person name="Ling A."/>
            <person name="Lombard V."/>
            <person name="Lucas S."/>
            <person name="Lundell T."/>
            <person name="Martin R."/>
            <person name="McLaughlin D.J."/>
            <person name="Morgenstern I."/>
            <person name="Morin E."/>
            <person name="Murat C."/>
            <person name="Nagy L.G."/>
            <person name="Nolan M."/>
            <person name="Ohm R.A."/>
            <person name="Patyshakuliyeva A."/>
            <person name="Rokas A."/>
            <person name="Ruiz-Duenas F.J."/>
            <person name="Sabat G."/>
            <person name="Salamov A."/>
            <person name="Samejima M."/>
            <person name="Schmutz J."/>
            <person name="Slot J.C."/>
            <person name="St John F."/>
            <person name="Stenlid J."/>
            <person name="Sun H."/>
            <person name="Sun S."/>
            <person name="Syed K."/>
            <person name="Tsang A."/>
            <person name="Wiebenga A."/>
            <person name="Young D."/>
            <person name="Pisabarro A."/>
            <person name="Eastwood D.C."/>
            <person name="Martin F."/>
            <person name="Cullen D."/>
            <person name="Grigoriev I.V."/>
            <person name="Hibbett D.S."/>
        </authorList>
    </citation>
    <scope>NUCLEOTIDE SEQUENCE [LARGE SCALE GENOMIC DNA]</scope>
    <source>
        <strain evidence="3 4">DJM-731 SS1</strain>
    </source>
</reference>
<keyword evidence="2" id="KW-1133">Transmembrane helix</keyword>
<dbReference type="GeneID" id="63683332"/>
<evidence type="ECO:0000313" key="3">
    <source>
        <dbReference type="EMBL" id="EJU03282.1"/>
    </source>
</evidence>
<dbReference type="Proteomes" id="UP000030653">
    <property type="component" value="Unassembled WGS sequence"/>
</dbReference>
<evidence type="ECO:0008006" key="5">
    <source>
        <dbReference type="Google" id="ProtNLM"/>
    </source>
</evidence>
<evidence type="ECO:0000256" key="1">
    <source>
        <dbReference type="SAM" id="MobiDB-lite"/>
    </source>
</evidence>
<dbReference type="PANTHER" id="PTHR28013">
    <property type="entry name" value="PROTEIN DCV1-RELATED"/>
    <property type="match status" value="1"/>
</dbReference>
<protein>
    <recommendedName>
        <fullName evidence="5">Pali-domain-containing protein</fullName>
    </recommendedName>
</protein>
<feature type="region of interest" description="Disordered" evidence="1">
    <location>
        <begin position="249"/>
        <end position="274"/>
    </location>
</feature>
<keyword evidence="2" id="KW-0472">Membrane</keyword>
<evidence type="ECO:0000313" key="4">
    <source>
        <dbReference type="Proteomes" id="UP000030653"/>
    </source>
</evidence>
<feature type="transmembrane region" description="Helical" evidence="2">
    <location>
        <begin position="222"/>
        <end position="243"/>
    </location>
</feature>
<dbReference type="GO" id="GO:0035838">
    <property type="term" value="C:growing cell tip"/>
    <property type="evidence" value="ECO:0007669"/>
    <property type="project" value="TreeGrafter"/>
</dbReference>
<feature type="transmembrane region" description="Helical" evidence="2">
    <location>
        <begin position="150"/>
        <end position="168"/>
    </location>
</feature>
<dbReference type="OrthoDB" id="2354757at2759"/>